<feature type="domain" description="DZANK-type" evidence="1">
    <location>
        <begin position="165"/>
        <end position="209"/>
    </location>
</feature>
<dbReference type="AlphaFoldDB" id="A0A5P9Q5J1"/>
<organism evidence="2 3">
    <name type="scientific">Luteimicrobium xylanilyticum</name>
    <dbReference type="NCBI Taxonomy" id="1133546"/>
    <lineage>
        <taxon>Bacteria</taxon>
        <taxon>Bacillati</taxon>
        <taxon>Actinomycetota</taxon>
        <taxon>Actinomycetes</taxon>
        <taxon>Micrococcales</taxon>
        <taxon>Luteimicrobium</taxon>
    </lineage>
</organism>
<accession>A0A5P9Q5J1</accession>
<gene>
    <name evidence="2" type="ORF">KDY119_00144</name>
</gene>
<proteinExistence type="predicted"/>
<dbReference type="Proteomes" id="UP000326702">
    <property type="component" value="Chromosome"/>
</dbReference>
<protein>
    <recommendedName>
        <fullName evidence="1">DZANK-type domain-containing protein</fullName>
    </recommendedName>
</protein>
<evidence type="ECO:0000313" key="3">
    <source>
        <dbReference type="Proteomes" id="UP000326702"/>
    </source>
</evidence>
<dbReference type="RefSeq" id="WP_227994454.1">
    <property type="nucleotide sequence ID" value="NZ_BAABIH010000041.1"/>
</dbReference>
<dbReference type="InterPro" id="IPR025874">
    <property type="entry name" value="DZR"/>
</dbReference>
<keyword evidence="3" id="KW-1185">Reference proteome</keyword>
<evidence type="ECO:0000259" key="1">
    <source>
        <dbReference type="Pfam" id="PF12773"/>
    </source>
</evidence>
<evidence type="ECO:0000313" key="2">
    <source>
        <dbReference type="EMBL" id="QFU96657.1"/>
    </source>
</evidence>
<dbReference type="KEGG" id="lxl:KDY119_00144"/>
<dbReference type="Pfam" id="PF12773">
    <property type="entry name" value="DZR"/>
    <property type="match status" value="1"/>
</dbReference>
<dbReference type="EMBL" id="CP045529">
    <property type="protein sequence ID" value="QFU96657.1"/>
    <property type="molecule type" value="Genomic_DNA"/>
</dbReference>
<name>A0A5P9Q5J1_9MICO</name>
<sequence>MTEAIPFTDNYSDLSNTNGYQFEFHCERCGNGYRSAFQRDSATTGRGLLRSLGDMVGGPLRDLGNAADDFMLNRGTNSTAKDRALAKAVTEIAPNFTQCRGCGDWVCHEVCWNEPVGQCVRCAPELNDELARLQADARREQARERLESTDLLRGTNVAERVVAACPSCGARTSGGKFCAECGSPLARTTTCAGCEAELPESARFCPECGTRTSGS</sequence>
<reference evidence="2 3" key="1">
    <citation type="submission" date="2019-10" db="EMBL/GenBank/DDBJ databases">
        <title>Genome sequence of Luteimicrobium xylanilyticum HY-24.</title>
        <authorList>
            <person name="Kim D.Y."/>
            <person name="Park H.-Y."/>
        </authorList>
    </citation>
    <scope>NUCLEOTIDE SEQUENCE [LARGE SCALE GENOMIC DNA]</scope>
    <source>
        <strain evidence="2 3">HY-24</strain>
    </source>
</reference>